<reference evidence="2" key="1">
    <citation type="submission" date="2020-11" db="EMBL/GenBank/DDBJ databases">
        <authorList>
            <consortium name="DOE Joint Genome Institute"/>
            <person name="Ahrendt S."/>
            <person name="Riley R."/>
            <person name="Andreopoulos W."/>
            <person name="LaButti K."/>
            <person name="Pangilinan J."/>
            <person name="Ruiz-duenas F.J."/>
            <person name="Barrasa J.M."/>
            <person name="Sanchez-Garcia M."/>
            <person name="Camarero S."/>
            <person name="Miyauchi S."/>
            <person name="Serrano A."/>
            <person name="Linde D."/>
            <person name="Babiker R."/>
            <person name="Drula E."/>
            <person name="Ayuso-Fernandez I."/>
            <person name="Pacheco R."/>
            <person name="Padilla G."/>
            <person name="Ferreira P."/>
            <person name="Barriuso J."/>
            <person name="Kellner H."/>
            <person name="Castanera R."/>
            <person name="Alfaro M."/>
            <person name="Ramirez L."/>
            <person name="Pisabarro A.G."/>
            <person name="Kuo A."/>
            <person name="Tritt A."/>
            <person name="Lipzen A."/>
            <person name="He G."/>
            <person name="Yan M."/>
            <person name="Ng V."/>
            <person name="Cullen D."/>
            <person name="Martin F."/>
            <person name="Rosso M.-N."/>
            <person name="Henrissat B."/>
            <person name="Hibbett D."/>
            <person name="Martinez A.T."/>
            <person name="Grigoriev I.V."/>
        </authorList>
    </citation>
    <scope>NUCLEOTIDE SEQUENCE</scope>
    <source>
        <strain evidence="2">AH 44721</strain>
    </source>
</reference>
<evidence type="ECO:0000313" key="2">
    <source>
        <dbReference type="EMBL" id="KAF8880710.1"/>
    </source>
</evidence>
<organism evidence="2 3">
    <name type="scientific">Gymnopilus junonius</name>
    <name type="common">Spectacular rustgill mushroom</name>
    <name type="synonym">Gymnopilus spectabilis subsp. junonius</name>
    <dbReference type="NCBI Taxonomy" id="109634"/>
    <lineage>
        <taxon>Eukaryota</taxon>
        <taxon>Fungi</taxon>
        <taxon>Dikarya</taxon>
        <taxon>Basidiomycota</taxon>
        <taxon>Agaricomycotina</taxon>
        <taxon>Agaricomycetes</taxon>
        <taxon>Agaricomycetidae</taxon>
        <taxon>Agaricales</taxon>
        <taxon>Agaricineae</taxon>
        <taxon>Hymenogastraceae</taxon>
        <taxon>Gymnopilus</taxon>
    </lineage>
</organism>
<proteinExistence type="predicted"/>
<dbReference type="Proteomes" id="UP000724874">
    <property type="component" value="Unassembled WGS sequence"/>
</dbReference>
<gene>
    <name evidence="2" type="ORF">CPB84DRAFT_1851798</name>
</gene>
<keyword evidence="3" id="KW-1185">Reference proteome</keyword>
<feature type="region of interest" description="Disordered" evidence="1">
    <location>
        <begin position="1"/>
        <end position="54"/>
    </location>
</feature>
<evidence type="ECO:0000256" key="1">
    <source>
        <dbReference type="SAM" id="MobiDB-lite"/>
    </source>
</evidence>
<dbReference type="AlphaFoldDB" id="A0A9P5NEU4"/>
<dbReference type="EMBL" id="JADNYJ010000138">
    <property type="protein sequence ID" value="KAF8880710.1"/>
    <property type="molecule type" value="Genomic_DNA"/>
</dbReference>
<evidence type="ECO:0000313" key="3">
    <source>
        <dbReference type="Proteomes" id="UP000724874"/>
    </source>
</evidence>
<name>A0A9P5NEU4_GYMJU</name>
<sequence length="105" mass="11673">MIIKYRQQRLKDTDDPLHQPYHSQPAPGMPRPPPSPLTSQQHPAPLALPTPGSRATTTSRFIFLTSFPFLRLRHRKFGTSSFSTDPHFKPSHVGRLGSLVYGGAG</sequence>
<accession>A0A9P5NEU4</accession>
<protein>
    <submittedName>
        <fullName evidence="2">Uncharacterized protein</fullName>
    </submittedName>
</protein>
<feature type="compositionally biased region" description="Pro residues" evidence="1">
    <location>
        <begin position="27"/>
        <end position="36"/>
    </location>
</feature>
<comment type="caution">
    <text evidence="2">The sequence shown here is derived from an EMBL/GenBank/DDBJ whole genome shotgun (WGS) entry which is preliminary data.</text>
</comment>